<sequence length="53" mass="5841">MSFVAAITIVSFAALVGWPLLDHIRSHPVFARALEAVADDWLAVERARENPPL</sequence>
<dbReference type="Proteomes" id="UP000518188">
    <property type="component" value="Unassembled WGS sequence"/>
</dbReference>
<evidence type="ECO:0000313" key="2">
    <source>
        <dbReference type="Proteomes" id="UP000518188"/>
    </source>
</evidence>
<dbReference type="AlphaFoldDB" id="A0A7X6MV96"/>
<proteinExistence type="predicted"/>
<reference evidence="1 2" key="1">
    <citation type="submission" date="2020-04" db="EMBL/GenBank/DDBJ databases">
        <title>MicrobeNet Type strains.</title>
        <authorList>
            <person name="Nicholson A.C."/>
        </authorList>
    </citation>
    <scope>NUCLEOTIDE SEQUENCE [LARGE SCALE GENOMIC DNA]</scope>
    <source>
        <strain evidence="1 2">ATCC 700731</strain>
    </source>
</reference>
<dbReference type="RefSeq" id="WP_162563253.1">
    <property type="nucleotide sequence ID" value="NZ_HG322954.1"/>
</dbReference>
<accession>A0A7X6MV96</accession>
<name>A0A7X6MV96_9MYCO</name>
<evidence type="ECO:0000313" key="1">
    <source>
        <dbReference type="EMBL" id="NKZ14929.1"/>
    </source>
</evidence>
<organism evidence="1 2">
    <name type="scientific">Mycolicibacterium septicum DSM 44393</name>
    <dbReference type="NCBI Taxonomy" id="1341646"/>
    <lineage>
        <taxon>Bacteria</taxon>
        <taxon>Bacillati</taxon>
        <taxon>Actinomycetota</taxon>
        <taxon>Actinomycetes</taxon>
        <taxon>Mycobacteriales</taxon>
        <taxon>Mycobacteriaceae</taxon>
        <taxon>Mycolicibacterium</taxon>
    </lineage>
</organism>
<protein>
    <submittedName>
        <fullName evidence="1">Uncharacterized protein</fullName>
    </submittedName>
</protein>
<dbReference type="EMBL" id="JAAXPJ010000015">
    <property type="protein sequence ID" value="NKZ14929.1"/>
    <property type="molecule type" value="Genomic_DNA"/>
</dbReference>
<gene>
    <name evidence="1" type="ORF">HGA11_28520</name>
</gene>
<comment type="caution">
    <text evidence="1">The sequence shown here is derived from an EMBL/GenBank/DDBJ whole genome shotgun (WGS) entry which is preliminary data.</text>
</comment>